<reference evidence="2 3" key="1">
    <citation type="journal article" date="2005" name="Nature">
        <title>The genome of the social amoeba Dictyostelium discoideum.</title>
        <authorList>
            <consortium name="The Dictyostelium discoideum Sequencing Consortium"/>
            <person name="Eichinger L."/>
            <person name="Pachebat J.A."/>
            <person name="Glockner G."/>
            <person name="Rajandream M.A."/>
            <person name="Sucgang R."/>
            <person name="Berriman M."/>
            <person name="Song J."/>
            <person name="Olsen R."/>
            <person name="Szafranski K."/>
            <person name="Xu Q."/>
            <person name="Tunggal B."/>
            <person name="Kummerfeld S."/>
            <person name="Madera M."/>
            <person name="Konfortov B.A."/>
            <person name="Rivero F."/>
            <person name="Bankier A.T."/>
            <person name="Lehmann R."/>
            <person name="Hamlin N."/>
            <person name="Davies R."/>
            <person name="Gaudet P."/>
            <person name="Fey P."/>
            <person name="Pilcher K."/>
            <person name="Chen G."/>
            <person name="Saunders D."/>
            <person name="Sodergren E."/>
            <person name="Davis P."/>
            <person name="Kerhornou A."/>
            <person name="Nie X."/>
            <person name="Hall N."/>
            <person name="Anjard C."/>
            <person name="Hemphill L."/>
            <person name="Bason N."/>
            <person name="Farbrother P."/>
            <person name="Desany B."/>
            <person name="Just E."/>
            <person name="Morio T."/>
            <person name="Rost R."/>
            <person name="Churcher C."/>
            <person name="Cooper J."/>
            <person name="Haydock S."/>
            <person name="van Driessche N."/>
            <person name="Cronin A."/>
            <person name="Goodhead I."/>
            <person name="Muzny D."/>
            <person name="Mourier T."/>
            <person name="Pain A."/>
            <person name="Lu M."/>
            <person name="Harper D."/>
            <person name="Lindsay R."/>
            <person name="Hauser H."/>
            <person name="James K."/>
            <person name="Quiles M."/>
            <person name="Madan Babu M."/>
            <person name="Saito T."/>
            <person name="Buchrieser C."/>
            <person name="Wardroper A."/>
            <person name="Felder M."/>
            <person name="Thangavelu M."/>
            <person name="Johnson D."/>
            <person name="Knights A."/>
            <person name="Loulseged H."/>
            <person name="Mungall K."/>
            <person name="Oliver K."/>
            <person name="Price C."/>
            <person name="Quail M.A."/>
            <person name="Urushihara H."/>
            <person name="Hernandez J."/>
            <person name="Rabbinowitsch E."/>
            <person name="Steffen D."/>
            <person name="Sanders M."/>
            <person name="Ma J."/>
            <person name="Kohara Y."/>
            <person name="Sharp S."/>
            <person name="Simmonds M."/>
            <person name="Spiegler S."/>
            <person name="Tivey A."/>
            <person name="Sugano S."/>
            <person name="White B."/>
            <person name="Walker D."/>
            <person name="Woodward J."/>
            <person name="Winckler T."/>
            <person name="Tanaka Y."/>
            <person name="Shaulsky G."/>
            <person name="Schleicher M."/>
            <person name="Weinstock G."/>
            <person name="Rosenthal A."/>
            <person name="Cox E.C."/>
            <person name="Chisholm R.L."/>
            <person name="Gibbs R."/>
            <person name="Loomis W.F."/>
            <person name="Platzer M."/>
            <person name="Kay R.R."/>
            <person name="Williams J."/>
            <person name="Dear P.H."/>
            <person name="Noegel A.A."/>
            <person name="Barrell B."/>
            <person name="Kuspa A."/>
        </authorList>
    </citation>
    <scope>NUCLEOTIDE SEQUENCE [LARGE SCALE GENOMIC DNA]</scope>
    <source>
        <strain evidence="2 3">AX4</strain>
    </source>
</reference>
<dbReference type="PANTHER" id="PTHR31648">
    <property type="entry name" value="TRANSMEMBRANE PROTEIN-RELATED"/>
    <property type="match status" value="1"/>
</dbReference>
<name>Q54UJ7_DICDI</name>
<dbReference type="Pfam" id="PF25544">
    <property type="entry name" value="Ependymin_amoebozoa"/>
    <property type="match status" value="1"/>
</dbReference>
<dbReference type="PANTHER" id="PTHR31648:SF3">
    <property type="entry name" value="TRANSMEMBRANE PROTEIN"/>
    <property type="match status" value="1"/>
</dbReference>
<dbReference type="dictyBase" id="DDB_G0281037"/>
<dbReference type="EMBL" id="AAFI02000040">
    <property type="protein sequence ID" value="EAL66815.1"/>
    <property type="molecule type" value="Genomic_DNA"/>
</dbReference>
<dbReference type="OMA" id="TITINYC"/>
<dbReference type="VEuPathDB" id="AmoebaDB:DDB_G0281037"/>
<evidence type="ECO:0000256" key="1">
    <source>
        <dbReference type="SAM" id="SignalP"/>
    </source>
</evidence>
<keyword evidence="3" id="KW-1185">Reference proteome</keyword>
<dbReference type="AlphaFoldDB" id="Q54UJ7"/>
<dbReference type="PaxDb" id="44689-DDB0203967"/>
<feature type="signal peptide" evidence="1">
    <location>
        <begin position="1"/>
        <end position="20"/>
    </location>
</feature>
<comment type="caution">
    <text evidence="2">The sequence shown here is derived from an EMBL/GenBank/DDBJ whole genome shotgun (WGS) entry which is preliminary data.</text>
</comment>
<dbReference type="RefSeq" id="XP_640779.1">
    <property type="nucleotide sequence ID" value="XM_635687.1"/>
</dbReference>
<evidence type="ECO:0000313" key="2">
    <source>
        <dbReference type="EMBL" id="EAL66815.1"/>
    </source>
</evidence>
<dbReference type="KEGG" id="ddi:DDB_G0281037"/>
<organism evidence="2 3">
    <name type="scientific">Dictyostelium discoideum</name>
    <name type="common">Social amoeba</name>
    <dbReference type="NCBI Taxonomy" id="44689"/>
    <lineage>
        <taxon>Eukaryota</taxon>
        <taxon>Amoebozoa</taxon>
        <taxon>Evosea</taxon>
        <taxon>Eumycetozoa</taxon>
        <taxon>Dictyostelia</taxon>
        <taxon>Dictyosteliales</taxon>
        <taxon>Dictyosteliaceae</taxon>
        <taxon>Dictyostelium</taxon>
    </lineage>
</organism>
<protein>
    <submittedName>
        <fullName evidence="2">Uncharacterized protein</fullName>
    </submittedName>
</protein>
<accession>Q54UJ7</accession>
<feature type="chain" id="PRO_5004250221" evidence="1">
    <location>
        <begin position="21"/>
        <end position="253"/>
    </location>
</feature>
<dbReference type="InParanoid" id="Q54UJ7"/>
<dbReference type="PhylomeDB" id="Q54UJ7"/>
<dbReference type="GeneID" id="8622832"/>
<dbReference type="Proteomes" id="UP000002195">
    <property type="component" value="Unassembled WGS sequence"/>
</dbReference>
<proteinExistence type="predicted"/>
<keyword evidence="1" id="KW-0732">Signal</keyword>
<sequence length="253" mass="28536">MKILFSLILIITITINYCKSMNLDTNRIDYSKINKGLNQQQCFTSSSQFPTGYQSEFIEFSFNGNFPQNDGSGGVQQLSFFEKGFIDMDFVGEQLFVEYYFDDGNTQSLGKLWGFSGNSTQYISVNVNGTNYCIEQPLKFTVPTFNGLTYIGDYEIGSVQCDVFEGQSVTGNFTKQLVFVDKSDCSFISSNGENINSPLGYSIMNLYKFQSSADPSYFQLPNSCLNPPSTLLKNSQIKKLTQVLPKIIEYYPF</sequence>
<dbReference type="HOGENOM" id="CLU_077028_0_0_1"/>
<gene>
    <name evidence="2" type="ORF">DDB_G0281037</name>
</gene>
<dbReference type="InterPro" id="IPR040310">
    <property type="entry name" value="DDB_G0292248"/>
</dbReference>
<dbReference type="FunCoup" id="Q54UJ7">
    <property type="interactions" value="435"/>
</dbReference>
<evidence type="ECO:0000313" key="3">
    <source>
        <dbReference type="Proteomes" id="UP000002195"/>
    </source>
</evidence>